<keyword evidence="7 8" id="KW-0804">Transcription</keyword>
<dbReference type="Pfam" id="PF08753">
    <property type="entry name" value="NikR_C"/>
    <property type="match status" value="1"/>
</dbReference>
<dbReference type="PANTHER" id="PTHR34719">
    <property type="entry name" value="NICKEL-RESPONSIVE REGULATOR"/>
    <property type="match status" value="1"/>
</dbReference>
<dbReference type="CDD" id="cd22231">
    <property type="entry name" value="RHH_NikR_HicB-like"/>
    <property type="match status" value="1"/>
</dbReference>
<feature type="binding site" evidence="8">
    <location>
        <position position="77"/>
    </location>
    <ligand>
        <name>Ni(2+)</name>
        <dbReference type="ChEBI" id="CHEBI:49786"/>
    </ligand>
</feature>
<dbReference type="Pfam" id="PF01402">
    <property type="entry name" value="RHH_1"/>
    <property type="match status" value="1"/>
</dbReference>
<dbReference type="RefSeq" id="WP_015409558.1">
    <property type="nucleotide sequence ID" value="NC_020388.1"/>
</dbReference>
<dbReference type="GO" id="GO:0003700">
    <property type="term" value="F:DNA-binding transcription factor activity"/>
    <property type="evidence" value="ECO:0007669"/>
    <property type="project" value="UniProtKB-UniRule"/>
</dbReference>
<dbReference type="STRING" id="268739.Nmlp_2629"/>
<feature type="domain" description="Transcription factor NikR nickel binding C-terminal" evidence="10">
    <location>
        <begin position="54"/>
        <end position="129"/>
    </location>
</feature>
<dbReference type="InterPro" id="IPR010985">
    <property type="entry name" value="Ribbon_hlx_hlx"/>
</dbReference>
<dbReference type="SUPFAM" id="SSF55021">
    <property type="entry name" value="ACT-like"/>
    <property type="match status" value="1"/>
</dbReference>
<feature type="binding site" evidence="8">
    <location>
        <position position="88"/>
    </location>
    <ligand>
        <name>Ni(2+)</name>
        <dbReference type="ChEBI" id="CHEBI:49786"/>
    </ligand>
</feature>
<proteinExistence type="inferred from homology"/>
<dbReference type="InterPro" id="IPR013321">
    <property type="entry name" value="Arc_rbn_hlx_hlx"/>
</dbReference>
<dbReference type="EMBL" id="HF582854">
    <property type="protein sequence ID" value="CCQ36786.1"/>
    <property type="molecule type" value="Genomic_DNA"/>
</dbReference>
<dbReference type="GO" id="GO:0003677">
    <property type="term" value="F:DNA binding"/>
    <property type="evidence" value="ECO:0007669"/>
    <property type="project" value="UniProtKB-KW"/>
</dbReference>
<evidence type="ECO:0000256" key="1">
    <source>
        <dbReference type="ARBA" id="ARBA00002339"/>
    </source>
</evidence>
<dbReference type="Proteomes" id="UP000011867">
    <property type="component" value="Chromosome"/>
</dbReference>
<evidence type="ECO:0000313" key="11">
    <source>
        <dbReference type="EMBL" id="CCQ36786.1"/>
    </source>
</evidence>
<evidence type="ECO:0000313" key="12">
    <source>
        <dbReference type="Proteomes" id="UP000011867"/>
    </source>
</evidence>
<dbReference type="InterPro" id="IPR050192">
    <property type="entry name" value="CopG/NikR_regulator"/>
</dbReference>
<evidence type="ECO:0000256" key="4">
    <source>
        <dbReference type="ARBA" id="ARBA00022723"/>
    </source>
</evidence>
<evidence type="ECO:0000256" key="7">
    <source>
        <dbReference type="ARBA" id="ARBA00023163"/>
    </source>
</evidence>
<dbReference type="GeneID" id="14651419"/>
<reference evidence="11 12" key="1">
    <citation type="journal article" date="2013" name="Genome Announc.">
        <title>Genome of the haloarchaeon Natronomonas moolapensis, a neutrophilic member of a previously haloalkaliphilic genus.</title>
        <authorList>
            <person name="Dyall-Smith M.L."/>
            <person name="Pfeiffer F."/>
            <person name="Oberwinkler T."/>
            <person name="Klee K."/>
            <person name="Rampp M."/>
            <person name="Palm P."/>
            <person name="Gross K."/>
            <person name="Schuster S.C."/>
            <person name="Oesterhelt D."/>
        </authorList>
    </citation>
    <scope>NUCLEOTIDE SEQUENCE [LARGE SCALE GENOMIC DNA]</scope>
    <source>
        <strain evidence="12">DSM 18674 / JCM 14361 / 8.8.11</strain>
    </source>
</reference>
<dbReference type="Gene3D" id="1.10.1220.10">
    <property type="entry name" value="Met repressor-like"/>
    <property type="match status" value="1"/>
</dbReference>
<dbReference type="PANTHER" id="PTHR34719:SF3">
    <property type="entry name" value="NICKEL-RESPONSIVE REGULATOR-RELATED"/>
    <property type="match status" value="1"/>
</dbReference>
<evidence type="ECO:0000256" key="8">
    <source>
        <dbReference type="HAMAP-Rule" id="MF_00476"/>
    </source>
</evidence>
<dbReference type="HOGENOM" id="CLU_113319_0_0_2"/>
<protein>
    <recommendedName>
        <fullName evidence="8">Putative nickel-responsive regulator</fullName>
    </recommendedName>
</protein>
<evidence type="ECO:0000256" key="2">
    <source>
        <dbReference type="ARBA" id="ARBA00008478"/>
    </source>
</evidence>
<feature type="domain" description="Ribbon-helix-helix protein CopG" evidence="9">
    <location>
        <begin position="3"/>
        <end position="41"/>
    </location>
</feature>
<dbReference type="InterPro" id="IPR022988">
    <property type="entry name" value="Ni_resp_reg_NikR"/>
</dbReference>
<dbReference type="KEGG" id="nmo:Nmlp_2629"/>
<gene>
    <name evidence="11" type="ordered locus">Nmlp_2629</name>
</gene>
<dbReference type="Gene3D" id="3.30.70.1150">
    <property type="entry name" value="ACT-like. Chain A, domain 2"/>
    <property type="match status" value="1"/>
</dbReference>
<comment type="cofactor">
    <cofactor evidence="8">
        <name>Ni(2+)</name>
        <dbReference type="ChEBI" id="CHEBI:49786"/>
    </cofactor>
    <text evidence="8">Binds 1 nickel ion per subunit.</text>
</comment>
<dbReference type="InterPro" id="IPR002145">
    <property type="entry name" value="CopG"/>
</dbReference>
<dbReference type="SUPFAM" id="SSF47598">
    <property type="entry name" value="Ribbon-helix-helix"/>
    <property type="match status" value="1"/>
</dbReference>
<accession>M1XRE2</accession>
<organism evidence="11 12">
    <name type="scientific">Natronomonas moolapensis (strain DSM 18674 / CECT 7526 / JCM 14361 / 8.8.11)</name>
    <dbReference type="NCBI Taxonomy" id="268739"/>
    <lineage>
        <taxon>Archaea</taxon>
        <taxon>Methanobacteriati</taxon>
        <taxon>Methanobacteriota</taxon>
        <taxon>Stenosarchaea group</taxon>
        <taxon>Halobacteria</taxon>
        <taxon>Halobacteriales</taxon>
        <taxon>Natronomonadaceae</taxon>
        <taxon>Natronomonas</taxon>
    </lineage>
</organism>
<dbReference type="GO" id="GO:0016151">
    <property type="term" value="F:nickel cation binding"/>
    <property type="evidence" value="ECO:0007669"/>
    <property type="project" value="UniProtKB-UniRule"/>
</dbReference>
<feature type="binding site" evidence="8">
    <location>
        <position position="90"/>
    </location>
    <ligand>
        <name>Ni(2+)</name>
        <dbReference type="ChEBI" id="CHEBI:49786"/>
    </ligand>
</feature>
<dbReference type="eggNOG" id="arCOG01008">
    <property type="taxonomic scope" value="Archaea"/>
</dbReference>
<keyword evidence="12" id="KW-1185">Reference proteome</keyword>
<dbReference type="AlphaFoldDB" id="M1XRE2"/>
<sequence>MSVVSISMPEALVEHIDEFADKHGYSGRSEVVREGARTLLEEFQGGAVDGQKHMCTVTVVFEYCQPAVQQRLTGVRHEYDTIVSATTHAHVQDQYCMELYVLEGTTEALSGFINTVRAVPNVRVVDYSIASLGEDTVHKHIRISVLPNRCERRS</sequence>
<evidence type="ECO:0000259" key="10">
    <source>
        <dbReference type="Pfam" id="PF08753"/>
    </source>
</evidence>
<dbReference type="InterPro" id="IPR045865">
    <property type="entry name" value="ACT-like_dom_sf"/>
</dbReference>
<dbReference type="HAMAP" id="MF_00476">
    <property type="entry name" value="NikR"/>
    <property type="match status" value="1"/>
</dbReference>
<evidence type="ECO:0000256" key="6">
    <source>
        <dbReference type="ARBA" id="ARBA00023125"/>
    </source>
</evidence>
<keyword evidence="5 8" id="KW-0805">Transcription regulation</keyword>
<name>M1XRE2_NATM8</name>
<dbReference type="GO" id="GO:0010045">
    <property type="term" value="P:response to nickel cation"/>
    <property type="evidence" value="ECO:0007669"/>
    <property type="project" value="InterPro"/>
</dbReference>
<feature type="binding site" evidence="8">
    <location>
        <position position="96"/>
    </location>
    <ligand>
        <name>Ni(2+)</name>
        <dbReference type="ChEBI" id="CHEBI:49786"/>
    </ligand>
</feature>
<dbReference type="InterPro" id="IPR027271">
    <property type="entry name" value="Acetolactate_synth/TF_NikR_C"/>
</dbReference>
<keyword evidence="3 8" id="KW-0533">Nickel</keyword>
<dbReference type="OrthoDB" id="9459at2157"/>
<evidence type="ECO:0000256" key="3">
    <source>
        <dbReference type="ARBA" id="ARBA00022596"/>
    </source>
</evidence>
<evidence type="ECO:0000256" key="5">
    <source>
        <dbReference type="ARBA" id="ARBA00023015"/>
    </source>
</evidence>
<keyword evidence="4 8" id="KW-0479">Metal-binding</keyword>
<comment type="function">
    <text evidence="1 8">Transcriptional regulator.</text>
</comment>
<comment type="similarity">
    <text evidence="2 8">Belongs to the transcriptional regulatory CopG/NikR family.</text>
</comment>
<evidence type="ECO:0000259" key="9">
    <source>
        <dbReference type="Pfam" id="PF01402"/>
    </source>
</evidence>
<keyword evidence="6 8" id="KW-0238">DNA-binding</keyword>
<dbReference type="InterPro" id="IPR014864">
    <property type="entry name" value="TF_NikR_Ni-bd_C"/>
</dbReference>